<keyword evidence="3" id="KW-1185">Reference proteome</keyword>
<keyword evidence="1" id="KW-1133">Transmembrane helix</keyword>
<evidence type="ECO:0000313" key="2">
    <source>
        <dbReference type="EMBL" id="BDB52755.1"/>
    </source>
</evidence>
<reference evidence="2 3" key="1">
    <citation type="journal article" date="2022" name="Int. J. Syst. Evol. Microbiol.">
        <title>Flavobacterium ammonificans sp. nov. and Flavobacterium ammoniigenes sp. nov., ammonifying bacteria isolated from surface river water.</title>
        <authorList>
            <person name="Watanabe K."/>
            <person name="Kitamura T."/>
            <person name="Ogata Y."/>
            <person name="Shindo C."/>
            <person name="Suda W."/>
        </authorList>
    </citation>
    <scope>NUCLEOTIDE SEQUENCE [LARGE SCALE GENOMIC DNA]</scope>
    <source>
        <strain evidence="2 3">GENT11</strain>
    </source>
</reference>
<dbReference type="Proteomes" id="UP001319865">
    <property type="component" value="Chromosome"/>
</dbReference>
<name>A0ABM7V204_9FLAO</name>
<reference evidence="2 3" key="2">
    <citation type="journal article" date="2022" name="Microorganisms">
        <title>Complete Genome Sequences of Two Flavobacterium ammonificans Strains and a Flavobacterium ammoniigenes Strain of Ammonifying Bacterioplankton Isolated from Surface River Water.</title>
        <authorList>
            <person name="Suda W."/>
            <person name="Ogata Y."/>
            <person name="Shindo C."/>
            <person name="Watanabe K."/>
        </authorList>
    </citation>
    <scope>NUCLEOTIDE SEQUENCE [LARGE SCALE GENOMIC DNA]</scope>
    <source>
        <strain evidence="2 3">GENT11</strain>
    </source>
</reference>
<gene>
    <name evidence="2" type="ORF">GENT11_10670</name>
</gene>
<proteinExistence type="predicted"/>
<protein>
    <submittedName>
        <fullName evidence="2">Uncharacterized protein</fullName>
    </submittedName>
</protein>
<dbReference type="RefSeq" id="WP_229328714.1">
    <property type="nucleotide sequence ID" value="NZ_AP025183.1"/>
</dbReference>
<evidence type="ECO:0000313" key="3">
    <source>
        <dbReference type="Proteomes" id="UP001319865"/>
    </source>
</evidence>
<dbReference type="EMBL" id="AP025183">
    <property type="protein sequence ID" value="BDB52755.1"/>
    <property type="molecule type" value="Genomic_DNA"/>
</dbReference>
<accession>A0ABM7V204</accession>
<feature type="transmembrane region" description="Helical" evidence="1">
    <location>
        <begin position="12"/>
        <end position="33"/>
    </location>
</feature>
<organism evidence="2 3">
    <name type="scientific">Flavobacterium ammonificans</name>
    <dbReference type="NCBI Taxonomy" id="1751056"/>
    <lineage>
        <taxon>Bacteria</taxon>
        <taxon>Pseudomonadati</taxon>
        <taxon>Bacteroidota</taxon>
        <taxon>Flavobacteriia</taxon>
        <taxon>Flavobacteriales</taxon>
        <taxon>Flavobacteriaceae</taxon>
        <taxon>Flavobacterium</taxon>
    </lineage>
</organism>
<keyword evidence="1" id="KW-0812">Transmembrane</keyword>
<keyword evidence="1" id="KW-0472">Membrane</keyword>
<evidence type="ECO:0000256" key="1">
    <source>
        <dbReference type="SAM" id="Phobius"/>
    </source>
</evidence>
<sequence length="116" mass="13116">MKNKVSNTGKILSLIAFSIYAIMVGLTTFEISLEKESAFNLIAMHDADNNSGNDNSTDNNQLTNIDIEDTTDYWISKIFFEFKVPKQLISNSLSFNYKESDQLQFQIDIVSPPPQV</sequence>